<protein>
    <recommendedName>
        <fullName evidence="3">F-box domain-containing protein</fullName>
    </recommendedName>
</protein>
<name>A0A6A4HPZ8_9AGAR</name>
<dbReference type="EMBL" id="ML769473">
    <property type="protein sequence ID" value="KAE9399104.1"/>
    <property type="molecule type" value="Genomic_DNA"/>
</dbReference>
<evidence type="ECO:0000313" key="2">
    <source>
        <dbReference type="Proteomes" id="UP000799118"/>
    </source>
</evidence>
<evidence type="ECO:0008006" key="3">
    <source>
        <dbReference type="Google" id="ProtNLM"/>
    </source>
</evidence>
<proteinExistence type="predicted"/>
<organism evidence="1 2">
    <name type="scientific">Gymnopus androsaceus JB14</name>
    <dbReference type="NCBI Taxonomy" id="1447944"/>
    <lineage>
        <taxon>Eukaryota</taxon>
        <taxon>Fungi</taxon>
        <taxon>Dikarya</taxon>
        <taxon>Basidiomycota</taxon>
        <taxon>Agaricomycotina</taxon>
        <taxon>Agaricomycetes</taxon>
        <taxon>Agaricomycetidae</taxon>
        <taxon>Agaricales</taxon>
        <taxon>Marasmiineae</taxon>
        <taxon>Omphalotaceae</taxon>
        <taxon>Gymnopus</taxon>
    </lineage>
</organism>
<dbReference type="OrthoDB" id="3365698at2759"/>
<reference evidence="1" key="1">
    <citation type="journal article" date="2019" name="Environ. Microbiol.">
        <title>Fungal ecological strategies reflected in gene transcription - a case study of two litter decomposers.</title>
        <authorList>
            <person name="Barbi F."/>
            <person name="Kohler A."/>
            <person name="Barry K."/>
            <person name="Baskaran P."/>
            <person name="Daum C."/>
            <person name="Fauchery L."/>
            <person name="Ihrmark K."/>
            <person name="Kuo A."/>
            <person name="LaButti K."/>
            <person name="Lipzen A."/>
            <person name="Morin E."/>
            <person name="Grigoriev I.V."/>
            <person name="Henrissat B."/>
            <person name="Lindahl B."/>
            <person name="Martin F."/>
        </authorList>
    </citation>
    <scope>NUCLEOTIDE SEQUENCE</scope>
    <source>
        <strain evidence="1">JB14</strain>
    </source>
</reference>
<dbReference type="Proteomes" id="UP000799118">
    <property type="component" value="Unassembled WGS sequence"/>
</dbReference>
<sequence length="522" mass="59175">MSLCMSCMSLFRVRPRTQMTSMVAELEPQVQPHTPQPPSRINELANELLCLIFEFVCEENFLQEYPWLSTQHEAPTQLSSPVISYLPALSISAVKTRNHGGNYSIAEIHGYSPAFLDRSATAPLVLGVFIGWTRWDDLYEHVHPPALNMLLRHTSRWKSFHCITDRRMLDTPLSLPILEDLSLGCLGVDAANIFHCFGAAPNLRALQLSFEVSSINLDNMPRIPQHQITFLKITQRYWEMAALQNFPNLTTLELEVHGFESQNTRPHILLAQLESFTVTLAPSHPDPSDFLDDFLSMFTFPLLAVLNLHPESNQNKERFWSVNAFDAFISRSSCVLNTLSICGVAISDLELIAALQLLPSLVNFSFDNSRVVAFDHGSWYDEWCPVEAKSPITSLFFSRLTLPESPSDPGSSTQSILIPKLCSLVIKCKNTSFDGEAFIKMVLSRWLPDPLFAVDSLRSVVLRLYELEVDDNIYEPLYELDKVGMKWGAEVNEEAEVRSLCNLHRLGMRVVITDYKSKYKEK</sequence>
<dbReference type="SUPFAM" id="SSF52047">
    <property type="entry name" value="RNI-like"/>
    <property type="match status" value="1"/>
</dbReference>
<accession>A0A6A4HPZ8</accession>
<keyword evidence="2" id="KW-1185">Reference proteome</keyword>
<gene>
    <name evidence="1" type="ORF">BT96DRAFT_1019715</name>
</gene>
<evidence type="ECO:0000313" key="1">
    <source>
        <dbReference type="EMBL" id="KAE9399104.1"/>
    </source>
</evidence>
<dbReference type="AlphaFoldDB" id="A0A6A4HPZ8"/>